<dbReference type="PANTHER" id="PTHR13547">
    <property type="match status" value="1"/>
</dbReference>
<feature type="domain" description="PROP1-like PPR" evidence="15">
    <location>
        <begin position="15"/>
        <end position="228"/>
    </location>
</feature>
<keyword evidence="11" id="KW-0460">Magnesium</keyword>
<evidence type="ECO:0000313" key="17">
    <source>
        <dbReference type="Proteomes" id="UP001630127"/>
    </source>
</evidence>
<dbReference type="EMBL" id="JBJUIK010000009">
    <property type="protein sequence ID" value="KAL3518515.1"/>
    <property type="molecule type" value="Genomic_DNA"/>
</dbReference>
<keyword evidence="9" id="KW-0378">Hydrolase</keyword>
<keyword evidence="7" id="KW-0479">Metal-binding</keyword>
<dbReference type="InterPro" id="IPR011990">
    <property type="entry name" value="TPR-like_helical_dom_sf"/>
</dbReference>
<evidence type="ECO:0000313" key="16">
    <source>
        <dbReference type="EMBL" id="KAL3518515.1"/>
    </source>
</evidence>
<evidence type="ECO:0000256" key="4">
    <source>
        <dbReference type="ARBA" id="ARBA00012179"/>
    </source>
</evidence>
<sequence length="561" mass="62916">MNTSNTAATTTNIKNKKKKNLTPEIQFRLNLDQCSKTKDLSTAISLFDSVTGTAAPKIHLSHHHYNSLLYICSNSVNSDNDDDPSTRNSAIEFGFRVYNHMISNKVSPSEATVTAVARLAAAKDDGDAAFELAKSVGNQGKLRTYAPALFCFCKNELADKASEVEEHMGSLGLRLEEPELVALLKINVTKGQGDKVYEYLHKLRAAVREVNGSTADVLESWFGGEVASRVGLENQDIDQVKEVKLRNGGGWHGLGWLRNGKWVVQRSNIDSDGRCCACREQLTCVDIDRVETERFAQSVASLAMEREVQSNFKEFQDWIEEFSGYEAIVDGANVGLYQQNFAEGGFSISQLDAVVRELYSKSKKWPLIILHKKRIKQLFENASNRDLLQEWKNQGMLYGTPYGSNDDWYWLYATVKLKCLLVTNDEMRDHIFELLGSGFFLRWKERHQVKYTFLKGNLKLLMPPTYSLVIQESESGSWHVPVASESSDESLRTWLCITRSGSSEAFPNSSEASEVCKLNGDNQLLDSENMEALAHRNNLDGNSDDKLASVTGKRKDRSPDV</sequence>
<evidence type="ECO:0000256" key="11">
    <source>
        <dbReference type="ARBA" id="ARBA00022842"/>
    </source>
</evidence>
<dbReference type="AlphaFoldDB" id="A0ABD2ZJM5"/>
<proteinExistence type="inferred from homology"/>
<comment type="cofactor">
    <cofactor evidence="2">
        <name>Mg(2+)</name>
        <dbReference type="ChEBI" id="CHEBI:18420"/>
    </cofactor>
</comment>
<dbReference type="FunFam" id="3.40.50.11980:FF:000002">
    <property type="entry name" value="Proteinaceous RNase P 2"/>
    <property type="match status" value="1"/>
</dbReference>
<dbReference type="InterPro" id="IPR031595">
    <property type="entry name" value="PRORP_C"/>
</dbReference>
<dbReference type="FunFam" id="1.25.40.10:FF:003531">
    <property type="entry name" value="Uncharacterized protein"/>
    <property type="match status" value="1"/>
</dbReference>
<feature type="domain" description="PRORP" evidence="14">
    <location>
        <begin position="269"/>
        <end position="496"/>
    </location>
</feature>
<evidence type="ECO:0000256" key="5">
    <source>
        <dbReference type="ARBA" id="ARBA00022694"/>
    </source>
</evidence>
<organism evidence="16 17">
    <name type="scientific">Cinchona calisaya</name>
    <dbReference type="NCBI Taxonomy" id="153742"/>
    <lineage>
        <taxon>Eukaryota</taxon>
        <taxon>Viridiplantae</taxon>
        <taxon>Streptophyta</taxon>
        <taxon>Embryophyta</taxon>
        <taxon>Tracheophyta</taxon>
        <taxon>Spermatophyta</taxon>
        <taxon>Magnoliopsida</taxon>
        <taxon>eudicotyledons</taxon>
        <taxon>Gunneridae</taxon>
        <taxon>Pentapetalae</taxon>
        <taxon>asterids</taxon>
        <taxon>lamiids</taxon>
        <taxon>Gentianales</taxon>
        <taxon>Rubiaceae</taxon>
        <taxon>Cinchonoideae</taxon>
        <taxon>Cinchoneae</taxon>
        <taxon>Cinchona</taxon>
    </lineage>
</organism>
<feature type="compositionally biased region" description="Basic and acidic residues" evidence="13">
    <location>
        <begin position="534"/>
        <end position="547"/>
    </location>
</feature>
<keyword evidence="10" id="KW-0862">Zinc</keyword>
<evidence type="ECO:0000256" key="7">
    <source>
        <dbReference type="ARBA" id="ARBA00022723"/>
    </source>
</evidence>
<evidence type="ECO:0000259" key="14">
    <source>
        <dbReference type="Pfam" id="PF16953"/>
    </source>
</evidence>
<dbReference type="Gene3D" id="1.25.40.10">
    <property type="entry name" value="Tetratricopeptide repeat domain"/>
    <property type="match status" value="1"/>
</dbReference>
<accession>A0ABD2ZJM5</accession>
<keyword evidence="8" id="KW-0677">Repeat</keyword>
<comment type="caution">
    <text evidence="16">The sequence shown here is derived from an EMBL/GenBank/DDBJ whole genome shotgun (WGS) entry which is preliminary data.</text>
</comment>
<evidence type="ECO:0000256" key="8">
    <source>
        <dbReference type="ARBA" id="ARBA00022737"/>
    </source>
</evidence>
<dbReference type="PANTHER" id="PTHR13547:SF13">
    <property type="entry name" value="PROTEINACEOUS RNASE P 2"/>
    <property type="match status" value="1"/>
</dbReference>
<feature type="region of interest" description="Disordered" evidence="13">
    <location>
        <begin position="534"/>
        <end position="561"/>
    </location>
</feature>
<dbReference type="Pfam" id="PF17177">
    <property type="entry name" value="PPR_long"/>
    <property type="match status" value="1"/>
</dbReference>
<dbReference type="Gene3D" id="3.40.50.11980">
    <property type="match status" value="1"/>
</dbReference>
<evidence type="ECO:0000259" key="15">
    <source>
        <dbReference type="Pfam" id="PF17177"/>
    </source>
</evidence>
<evidence type="ECO:0000256" key="10">
    <source>
        <dbReference type="ARBA" id="ARBA00022833"/>
    </source>
</evidence>
<gene>
    <name evidence="16" type="ORF">ACH5RR_021104</name>
</gene>
<keyword evidence="12" id="KW-0464">Manganese</keyword>
<evidence type="ECO:0000256" key="13">
    <source>
        <dbReference type="SAM" id="MobiDB-lite"/>
    </source>
</evidence>
<dbReference type="Proteomes" id="UP001630127">
    <property type="component" value="Unassembled WGS sequence"/>
</dbReference>
<evidence type="ECO:0000256" key="6">
    <source>
        <dbReference type="ARBA" id="ARBA00022722"/>
    </source>
</evidence>
<evidence type="ECO:0000256" key="9">
    <source>
        <dbReference type="ARBA" id="ARBA00022801"/>
    </source>
</evidence>
<dbReference type="Pfam" id="PF16953">
    <property type="entry name" value="PRORP"/>
    <property type="match status" value="1"/>
</dbReference>
<keyword evidence="6" id="KW-0540">Nuclease</keyword>
<evidence type="ECO:0000256" key="1">
    <source>
        <dbReference type="ARBA" id="ARBA00000928"/>
    </source>
</evidence>
<evidence type="ECO:0000256" key="3">
    <source>
        <dbReference type="ARBA" id="ARBA00007626"/>
    </source>
</evidence>
<keyword evidence="5" id="KW-0819">tRNA processing</keyword>
<comment type="similarity">
    <text evidence="3">Belongs to the PPR family. P subfamily.</text>
</comment>
<keyword evidence="17" id="KW-1185">Reference proteome</keyword>
<protein>
    <recommendedName>
        <fullName evidence="4">ribonuclease P</fullName>
        <ecNumber evidence="4">3.1.26.5</ecNumber>
    </recommendedName>
</protein>
<dbReference type="GO" id="GO:0001682">
    <property type="term" value="P:tRNA 5'-leader removal"/>
    <property type="evidence" value="ECO:0007669"/>
    <property type="project" value="UniProtKB-ARBA"/>
</dbReference>
<feature type="compositionally biased region" description="Basic residues" evidence="13">
    <location>
        <begin position="552"/>
        <end position="561"/>
    </location>
</feature>
<reference evidence="16 17" key="1">
    <citation type="submission" date="2024-11" db="EMBL/GenBank/DDBJ databases">
        <title>A near-complete genome assembly of Cinchona calisaya.</title>
        <authorList>
            <person name="Lian D.C."/>
            <person name="Zhao X.W."/>
            <person name="Wei L."/>
        </authorList>
    </citation>
    <scope>NUCLEOTIDE SEQUENCE [LARGE SCALE GENOMIC DNA]</scope>
    <source>
        <tissue evidence="16">Nenye</tissue>
    </source>
</reference>
<dbReference type="GO" id="GO:0004526">
    <property type="term" value="F:ribonuclease P activity"/>
    <property type="evidence" value="ECO:0007669"/>
    <property type="project" value="UniProtKB-EC"/>
</dbReference>
<dbReference type="GO" id="GO:0046872">
    <property type="term" value="F:metal ion binding"/>
    <property type="evidence" value="ECO:0007669"/>
    <property type="project" value="UniProtKB-KW"/>
</dbReference>
<dbReference type="EC" id="3.1.26.5" evidence="4"/>
<name>A0ABD2ZJM5_9GENT</name>
<evidence type="ECO:0000256" key="2">
    <source>
        <dbReference type="ARBA" id="ARBA00001946"/>
    </source>
</evidence>
<evidence type="ECO:0000256" key="12">
    <source>
        <dbReference type="ARBA" id="ARBA00023211"/>
    </source>
</evidence>
<comment type="catalytic activity">
    <reaction evidence="1">
        <text>Endonucleolytic cleavage of RNA, removing 5'-extranucleotides from tRNA precursor.</text>
        <dbReference type="EC" id="3.1.26.5"/>
    </reaction>
</comment>
<dbReference type="InterPro" id="IPR033443">
    <property type="entry name" value="PROP1-like_PPR_dom"/>
</dbReference>